<dbReference type="RefSeq" id="YP_009838293.1">
    <property type="nucleotide sequence ID" value="NC_048709.1"/>
</dbReference>
<evidence type="ECO:0000313" key="3">
    <source>
        <dbReference type="Proteomes" id="UP000260311"/>
    </source>
</evidence>
<organism evidence="2 3">
    <name type="scientific">Vibrio phage YC</name>
    <dbReference type="NCBI Taxonomy" id="2267403"/>
    <lineage>
        <taxon>Viruses</taxon>
        <taxon>Duplodnaviria</taxon>
        <taxon>Heunggongvirae</taxon>
        <taxon>Uroviricota</taxon>
        <taxon>Caudoviricetes</taxon>
        <taxon>Pantevenvirales</taxon>
        <taxon>Ackermannviridae</taxon>
        <taxon>Campanilevirus</taxon>
        <taxon>Campanilevirus YC</taxon>
    </lineage>
</organism>
<proteinExistence type="predicted"/>
<protein>
    <submittedName>
        <fullName evidence="2">Uncharacterized protein</fullName>
    </submittedName>
</protein>
<feature type="transmembrane region" description="Helical" evidence="1">
    <location>
        <begin position="111"/>
        <end position="132"/>
    </location>
</feature>
<keyword evidence="1" id="KW-0472">Membrane</keyword>
<evidence type="ECO:0000313" key="2">
    <source>
        <dbReference type="EMBL" id="AXC34447.1"/>
    </source>
</evidence>
<reference evidence="2 3" key="1">
    <citation type="submission" date="2018-05" db="EMBL/GenBank/DDBJ databases">
        <title>The genome of Vibrio coralliilyticus phage YC.</title>
        <authorList>
            <person name="Benler S."/>
        </authorList>
    </citation>
    <scope>NUCLEOTIDE SEQUENCE [LARGE SCALE GENOMIC DNA]</scope>
</reference>
<dbReference type="Proteomes" id="UP000260311">
    <property type="component" value="Segment"/>
</dbReference>
<dbReference type="GeneID" id="55608525"/>
<evidence type="ECO:0000256" key="1">
    <source>
        <dbReference type="SAM" id="Phobius"/>
    </source>
</evidence>
<keyword evidence="1" id="KW-1133">Transmembrane helix</keyword>
<accession>A0A384ZS41</accession>
<dbReference type="EMBL" id="MH375644">
    <property type="protein sequence ID" value="AXC34447.1"/>
    <property type="molecule type" value="Genomic_DNA"/>
</dbReference>
<keyword evidence="1" id="KW-0812">Transmembrane</keyword>
<name>A0A384ZS41_9CAUD</name>
<sequence length="135" mass="15152">MKTYVLYSDGGPLSISAGQTVTISEDRMEFNGDCEFTIKRMAWSTPAVFHDEKIIDHGDWHEYRAKVKYTGRTKIIHSQLVGKICHGRTFDEAKAYIEDRYTSEEDEISSFWAILAFLGLCGIVSIIVAGLAHGS</sequence>
<dbReference type="KEGG" id="vg:55608525"/>
<keyword evidence="3" id="KW-1185">Reference proteome</keyword>